<dbReference type="Proteomes" id="UP001595556">
    <property type="component" value="Unassembled WGS sequence"/>
</dbReference>
<evidence type="ECO:0000259" key="1">
    <source>
        <dbReference type="Pfam" id="PF12680"/>
    </source>
</evidence>
<dbReference type="InterPro" id="IPR032710">
    <property type="entry name" value="NTF2-like_dom_sf"/>
</dbReference>
<evidence type="ECO:0000313" key="2">
    <source>
        <dbReference type="EMBL" id="MFC3148443.1"/>
    </source>
</evidence>
<protein>
    <submittedName>
        <fullName evidence="2">Nuclear transport factor 2 family protein</fullName>
    </submittedName>
</protein>
<reference evidence="3" key="1">
    <citation type="journal article" date="2019" name="Int. J. Syst. Evol. Microbiol.">
        <title>The Global Catalogue of Microorganisms (GCM) 10K type strain sequencing project: providing services to taxonomists for standard genome sequencing and annotation.</title>
        <authorList>
            <consortium name="The Broad Institute Genomics Platform"/>
            <consortium name="The Broad Institute Genome Sequencing Center for Infectious Disease"/>
            <person name="Wu L."/>
            <person name="Ma J."/>
        </authorList>
    </citation>
    <scope>NUCLEOTIDE SEQUENCE [LARGE SCALE GENOMIC DNA]</scope>
    <source>
        <strain evidence="3">KCTC 52168</strain>
    </source>
</reference>
<dbReference type="SUPFAM" id="SSF54427">
    <property type="entry name" value="NTF2-like"/>
    <property type="match status" value="1"/>
</dbReference>
<dbReference type="Gene3D" id="3.10.450.50">
    <property type="match status" value="1"/>
</dbReference>
<evidence type="ECO:0000313" key="3">
    <source>
        <dbReference type="Proteomes" id="UP001595556"/>
    </source>
</evidence>
<name>A0ABV7H3E6_9BURK</name>
<dbReference type="RefSeq" id="WP_377304420.1">
    <property type="nucleotide sequence ID" value="NZ_CP180191.1"/>
</dbReference>
<feature type="domain" description="SnoaL-like" evidence="1">
    <location>
        <begin position="14"/>
        <end position="115"/>
    </location>
</feature>
<dbReference type="Pfam" id="PF12680">
    <property type="entry name" value="SnoaL_2"/>
    <property type="match status" value="1"/>
</dbReference>
<dbReference type="InterPro" id="IPR037401">
    <property type="entry name" value="SnoaL-like"/>
</dbReference>
<accession>A0ABV7H3E6</accession>
<dbReference type="EMBL" id="JBHRTI010000007">
    <property type="protein sequence ID" value="MFC3148443.1"/>
    <property type="molecule type" value="Genomic_DNA"/>
</dbReference>
<sequence length="145" mass="16501">MNPTELAGAVGRAKDFFEHLSRADTQRMAQIYTDDAWFKDPFNEVSGVDRIAAIFNHMFDQVERPRFVVTDAVAQGDSAFLTWDFIFSSARMGGEQTVRGASHLKFAADGRITYHRDYWDVAEELYEKIPLLGGLMRFLKKRAAS</sequence>
<keyword evidence="3" id="KW-1185">Reference proteome</keyword>
<gene>
    <name evidence="2" type="ORF">ACFOEN_12500</name>
</gene>
<proteinExistence type="predicted"/>
<organism evidence="2 3">
    <name type="scientific">Piscinibacterium candidicorallinum</name>
    <dbReference type="NCBI Taxonomy" id="1793872"/>
    <lineage>
        <taxon>Bacteria</taxon>
        <taxon>Pseudomonadati</taxon>
        <taxon>Pseudomonadota</taxon>
        <taxon>Betaproteobacteria</taxon>
        <taxon>Burkholderiales</taxon>
        <taxon>Piscinibacterium</taxon>
    </lineage>
</organism>
<comment type="caution">
    <text evidence="2">The sequence shown here is derived from an EMBL/GenBank/DDBJ whole genome shotgun (WGS) entry which is preliminary data.</text>
</comment>